<accession>A0AAE1VF15</accession>
<keyword evidence="2" id="KW-1185">Reference proteome</keyword>
<comment type="caution">
    <text evidence="1">The sequence shown here is derived from an EMBL/GenBank/DDBJ whole genome shotgun (WGS) entry which is preliminary data.</text>
</comment>
<proteinExistence type="predicted"/>
<reference evidence="1" key="1">
    <citation type="submission" date="2023-12" db="EMBL/GenBank/DDBJ databases">
        <title>Genome assembly of Anisodus tanguticus.</title>
        <authorList>
            <person name="Wang Y.-J."/>
        </authorList>
    </citation>
    <scope>NUCLEOTIDE SEQUENCE</scope>
    <source>
        <strain evidence="1">KB-2021</strain>
        <tissue evidence="1">Leaf</tissue>
    </source>
</reference>
<dbReference type="EMBL" id="JAVYJV010000007">
    <property type="protein sequence ID" value="KAK4366547.1"/>
    <property type="molecule type" value="Genomic_DNA"/>
</dbReference>
<gene>
    <name evidence="1" type="ORF">RND71_014427</name>
</gene>
<organism evidence="1 2">
    <name type="scientific">Anisodus tanguticus</name>
    <dbReference type="NCBI Taxonomy" id="243964"/>
    <lineage>
        <taxon>Eukaryota</taxon>
        <taxon>Viridiplantae</taxon>
        <taxon>Streptophyta</taxon>
        <taxon>Embryophyta</taxon>
        <taxon>Tracheophyta</taxon>
        <taxon>Spermatophyta</taxon>
        <taxon>Magnoliopsida</taxon>
        <taxon>eudicotyledons</taxon>
        <taxon>Gunneridae</taxon>
        <taxon>Pentapetalae</taxon>
        <taxon>asterids</taxon>
        <taxon>lamiids</taxon>
        <taxon>Solanales</taxon>
        <taxon>Solanaceae</taxon>
        <taxon>Solanoideae</taxon>
        <taxon>Hyoscyameae</taxon>
        <taxon>Anisodus</taxon>
    </lineage>
</organism>
<dbReference type="AlphaFoldDB" id="A0AAE1VF15"/>
<evidence type="ECO:0000313" key="2">
    <source>
        <dbReference type="Proteomes" id="UP001291623"/>
    </source>
</evidence>
<protein>
    <submittedName>
        <fullName evidence="1">Uncharacterized protein</fullName>
    </submittedName>
</protein>
<evidence type="ECO:0000313" key="1">
    <source>
        <dbReference type="EMBL" id="KAK4366547.1"/>
    </source>
</evidence>
<dbReference type="Proteomes" id="UP001291623">
    <property type="component" value="Unassembled WGS sequence"/>
</dbReference>
<sequence>MFSIKSLSATWYWILETYQGTMDGFRGNTTLQVTFLPSWLNFQTYTALAGYSFSFKFVGIYISTGDLNSDNYHFLCKNVNDFPFRMALPFRNGREAREDGLLALYGEIEKAAEIYFTLEGSRTITIIIDDVSLMEVAANGLLSNLNHEDIHSSANMLPLILQLEYLADVIIKANALVTGLASYVLGQEADKLQKRLY</sequence>
<name>A0AAE1VF15_9SOLA</name>